<reference evidence="1 2" key="1">
    <citation type="submission" date="2012-06" db="EMBL/GenBank/DDBJ databases">
        <title>Complete sequence of Sulfurospirillum barnesii SES-3.</title>
        <authorList>
            <consortium name="US DOE Joint Genome Institute"/>
            <person name="Lucas S."/>
            <person name="Han J."/>
            <person name="Lapidus A."/>
            <person name="Cheng J.-F."/>
            <person name="Goodwin L."/>
            <person name="Pitluck S."/>
            <person name="Peters L."/>
            <person name="Ovchinnikova G."/>
            <person name="Lu M."/>
            <person name="Detter J.C."/>
            <person name="Han C."/>
            <person name="Tapia R."/>
            <person name="Land M."/>
            <person name="Hauser L."/>
            <person name="Kyrpides N."/>
            <person name="Ivanova N."/>
            <person name="Pagani I."/>
            <person name="Stolz J."/>
            <person name="Arkin A."/>
            <person name="Dehal P."/>
            <person name="Oremland R."/>
            <person name="Saltikov C."/>
            <person name="Basu P."/>
            <person name="Hollibaugh J."/>
            <person name="Newman D."/>
            <person name="Stolyar S."/>
            <person name="Hazen T."/>
            <person name="Woyke T."/>
        </authorList>
    </citation>
    <scope>NUCLEOTIDE SEQUENCE [LARGE SCALE GENOMIC DNA]</scope>
    <source>
        <strain evidence="2">ATCC 700032 / DSM 10660 / SES-3</strain>
    </source>
</reference>
<dbReference type="PATRIC" id="fig|760154.4.peg.965"/>
<dbReference type="AlphaFoldDB" id="I3XWE3"/>
<sequence>MQDKIYPHYIQQAYQAKVLLRKIQIHSVGTRYPFKDQLVITTQNIERNPNNPIFSITHLIDVVVKCENRIEAVKLNNALKEYLAKDKMLPLDIGVFQKPFTKENQQAQKYYAFSNSSAKELLELLLKYQDDKTLHYVVGSSPVESNYLFNGFDLTYTLTNYTMNGSFFTLEQMKEINKNATSPSYKLKLLTTSFCELDEDTSVDESVNFEISGESESEVGTLAEKIIQLQNNGIAFTCKGRFPRAQKDYFTVPLSKSAGELIKEISALLDSKKPQQPTPKVS</sequence>
<dbReference type="Proteomes" id="UP000006176">
    <property type="component" value="Chromosome"/>
</dbReference>
<dbReference type="EMBL" id="CP003333">
    <property type="protein sequence ID" value="AFL68267.1"/>
    <property type="molecule type" value="Genomic_DNA"/>
</dbReference>
<gene>
    <name evidence="1" type="ordered locus">Sulba_0966</name>
</gene>
<dbReference type="OrthoDB" id="5338872at2"/>
<organism evidence="1 2">
    <name type="scientific">Sulfurospirillum barnesii (strain ATCC 700032 / DSM 10660 / SES-3)</name>
    <dbReference type="NCBI Taxonomy" id="760154"/>
    <lineage>
        <taxon>Bacteria</taxon>
        <taxon>Pseudomonadati</taxon>
        <taxon>Campylobacterota</taxon>
        <taxon>Epsilonproteobacteria</taxon>
        <taxon>Campylobacterales</taxon>
        <taxon>Sulfurospirillaceae</taxon>
        <taxon>Sulfurospirillum</taxon>
    </lineage>
</organism>
<proteinExistence type="predicted"/>
<accession>I3XWE3</accession>
<protein>
    <submittedName>
        <fullName evidence="1">Uncharacterized protein</fullName>
    </submittedName>
</protein>
<evidence type="ECO:0000313" key="1">
    <source>
        <dbReference type="EMBL" id="AFL68267.1"/>
    </source>
</evidence>
<dbReference type="HOGENOM" id="CLU_986689_0_0_7"/>
<name>I3XWE3_SULBS</name>
<dbReference type="RefSeq" id="WP_014769146.1">
    <property type="nucleotide sequence ID" value="NC_018002.1"/>
</dbReference>
<evidence type="ECO:0000313" key="2">
    <source>
        <dbReference type="Proteomes" id="UP000006176"/>
    </source>
</evidence>
<keyword evidence="2" id="KW-1185">Reference proteome</keyword>
<dbReference type="KEGG" id="sba:Sulba_0966"/>